<dbReference type="CDD" id="cd14948">
    <property type="entry name" value="BACON"/>
    <property type="match status" value="2"/>
</dbReference>
<dbReference type="Gene3D" id="3.40.390.80">
    <property type="entry name" value="Peptidase M60, enhancin-like domain 2"/>
    <property type="match status" value="1"/>
</dbReference>
<comment type="caution">
    <text evidence="3">The sequence shown here is derived from an EMBL/GenBank/DDBJ whole genome shotgun (WGS) entry which is preliminary data.</text>
</comment>
<protein>
    <submittedName>
        <fullName evidence="3">Carbohydrate-binding protein</fullName>
    </submittedName>
</protein>
<feature type="chain" id="PRO_5019452144" evidence="1">
    <location>
        <begin position="21"/>
        <end position="923"/>
    </location>
</feature>
<feature type="domain" description="Peptidase M60" evidence="2">
    <location>
        <begin position="445"/>
        <end position="746"/>
    </location>
</feature>
<reference evidence="3 4" key="1">
    <citation type="submission" date="2018-08" db="EMBL/GenBank/DDBJ databases">
        <title>A genome reference for cultivated species of the human gut microbiota.</title>
        <authorList>
            <person name="Zou Y."/>
            <person name="Xue W."/>
            <person name="Luo G."/>
        </authorList>
    </citation>
    <scope>NUCLEOTIDE SEQUENCE [LARGE SCALE GENOMIC DNA]</scope>
    <source>
        <strain evidence="3 4">AM31-16AC</strain>
    </source>
</reference>
<evidence type="ECO:0000259" key="2">
    <source>
        <dbReference type="PROSITE" id="PS51723"/>
    </source>
</evidence>
<sequence>MKKIIFFFFMLFSLCAVVSACSDENDKGTSTATLEIVEEFVDFKENGESQTIVITTNQVEWSATVESNGKGWCRILPDINPGNHKLTISVTPNTGKEQRSTIITVKAAELSEKITVRQLGTDKGILLSPMMKTFTAEGGKIEFTVTANVEFEIIPTVDWITLPVTTRTAEYVTTDHTYFIQRNKGEKRTGTITVKDKASDLFSELIISQEALGGYESGESNIQGDLLVPVSTGSAVNSLGKVSQLGSSGFHRTYDGSKETGYHSNTSEDAFPNNWPLTLTFEFTEQPRIDYCVCHSASSNILKKAEIFVSTEAEPEYTKLMDVDLSGSTVALIKFPNPIINPKGIKFEVTESSGKYLVIKEMEFYRQNPDNYDPLNLFTDITCSELKPGVTEKDIDACPDPLFRNVAFYLSINKYPRDFRIQEYKAYPHPELFRKENKTSAEHDLLDNPTGIFVNKGKEVVVLVGDSHGYQLSARILNLNVPGGDGFSNNYSYPLSEGINRFMADTDGLVYIYYHTPEYRNALPIKIHIPSGQVNGYFDSGKHQPSDWNRLLNAAVGPHFDVLGEKAHLIFPVDKFKANTPDGKALIDAYDRLVLLEQQFMGLEKYDRMDPNHVCFSVMYNDSYMYSAANHTGYVASTMNMMCDISQFIQSIWGPAHEVGHSNQTKPGLCWHGMGEVTNNIHSLYVQTSFGNPSRLLDLYNGKTYTIYEKGLSAFFTQRRPHVVKDDKVDELNQLIPFWQLYLYTKAMGNEDFYKDLYELVRTRSDKATPRESQLEFTVLACEAAQLDLTKFFTRWGFFEPVDIIKNDYGEKQFVVTEEMVDDTQKRIAAFGFSQPTKVVEYITDVNIDCYTGNSGIIKGTAQREGQKIIMINWRNVAVYEVYSDGKLCFVSPASSFTVNGNLGTKVQVFAVSATGEKVEVTF</sequence>
<dbReference type="SMART" id="SM01276">
    <property type="entry name" value="M60-like"/>
    <property type="match status" value="1"/>
</dbReference>
<dbReference type="Gene3D" id="1.10.390.30">
    <property type="entry name" value="Peptidase M60, enhancin-like domain 3"/>
    <property type="match status" value="1"/>
</dbReference>
<dbReference type="Gene3D" id="2.60.120.1250">
    <property type="entry name" value="Peptidase M60, enhancin-like domain 1"/>
    <property type="match status" value="1"/>
</dbReference>
<evidence type="ECO:0000313" key="4">
    <source>
        <dbReference type="Proteomes" id="UP000284689"/>
    </source>
</evidence>
<dbReference type="InterPro" id="IPR008979">
    <property type="entry name" value="Galactose-bd-like_sf"/>
</dbReference>
<organism evidence="3 4">
    <name type="scientific">Bacteroides caccae</name>
    <dbReference type="NCBI Taxonomy" id="47678"/>
    <lineage>
        <taxon>Bacteria</taxon>
        <taxon>Pseudomonadati</taxon>
        <taxon>Bacteroidota</taxon>
        <taxon>Bacteroidia</taxon>
        <taxon>Bacteroidales</taxon>
        <taxon>Bacteroidaceae</taxon>
        <taxon>Bacteroides</taxon>
    </lineage>
</organism>
<dbReference type="PROSITE" id="PS51723">
    <property type="entry name" value="PEPTIDASE_M60"/>
    <property type="match status" value="1"/>
</dbReference>
<dbReference type="Pfam" id="PF13402">
    <property type="entry name" value="Peptidase_M60"/>
    <property type="match status" value="1"/>
</dbReference>
<name>A0A414FGD2_9BACE</name>
<dbReference type="RefSeq" id="WP_122264892.1">
    <property type="nucleotide sequence ID" value="NZ_QSJD01000027.1"/>
</dbReference>
<dbReference type="InterPro" id="IPR024361">
    <property type="entry name" value="BACON"/>
</dbReference>
<dbReference type="Pfam" id="PF13004">
    <property type="entry name" value="BACON"/>
    <property type="match status" value="2"/>
</dbReference>
<accession>A0A414FGD2</accession>
<dbReference type="PROSITE" id="PS51257">
    <property type="entry name" value="PROKAR_LIPOPROTEIN"/>
    <property type="match status" value="1"/>
</dbReference>
<gene>
    <name evidence="3" type="ORF">DW794_15430</name>
</gene>
<keyword evidence="1" id="KW-0732">Signal</keyword>
<dbReference type="InterPro" id="IPR013783">
    <property type="entry name" value="Ig-like_fold"/>
</dbReference>
<dbReference type="SUPFAM" id="SSF49785">
    <property type="entry name" value="Galactose-binding domain-like"/>
    <property type="match status" value="1"/>
</dbReference>
<evidence type="ECO:0000256" key="1">
    <source>
        <dbReference type="SAM" id="SignalP"/>
    </source>
</evidence>
<feature type="signal peptide" evidence="1">
    <location>
        <begin position="1"/>
        <end position="20"/>
    </location>
</feature>
<proteinExistence type="predicted"/>
<dbReference type="EMBL" id="QSJD01000027">
    <property type="protein sequence ID" value="RHD45923.1"/>
    <property type="molecule type" value="Genomic_DNA"/>
</dbReference>
<dbReference type="Proteomes" id="UP000284689">
    <property type="component" value="Unassembled WGS sequence"/>
</dbReference>
<dbReference type="Gene3D" id="2.60.40.10">
    <property type="entry name" value="Immunoglobulins"/>
    <property type="match status" value="2"/>
</dbReference>
<dbReference type="InterPro" id="IPR031161">
    <property type="entry name" value="Peptidase_M60_dom"/>
</dbReference>
<dbReference type="InterPro" id="IPR042279">
    <property type="entry name" value="Pep_M60_3"/>
</dbReference>
<evidence type="ECO:0000313" key="3">
    <source>
        <dbReference type="EMBL" id="RHD45923.1"/>
    </source>
</evidence>
<dbReference type="AlphaFoldDB" id="A0A414FGD2"/>
<dbReference type="Gene3D" id="2.60.120.260">
    <property type="entry name" value="Galactose-binding domain-like"/>
    <property type="match status" value="1"/>
</dbReference>